<gene>
    <name evidence="5" type="ORF">J5U22_02105</name>
</gene>
<sequence length="225" mass="25879">MATLISLLWKHFHMSLSQIAYEKILEYIITGKYKPGSILKEEELASLLKISRTPIREALVRLEKEGVIVKNGKSFTVIPLTESDILQLYEVRINLESLAAKLAAIRASQDEINKIINVLNEIKESANADPLTLANLNGNLHRTIAEASHNKYIADILDSIRLKLKIVRITLFTSFQRRDDEFREHESIVIAIKNRSPDLAYDMMRMHEEKVLEYVKQNILPVLFR</sequence>
<keyword evidence="6" id="KW-1185">Reference proteome</keyword>
<dbReference type="Gene3D" id="1.20.120.530">
    <property type="entry name" value="GntR ligand-binding domain-like"/>
    <property type="match status" value="1"/>
</dbReference>
<evidence type="ECO:0000259" key="4">
    <source>
        <dbReference type="PROSITE" id="PS50949"/>
    </source>
</evidence>
<dbReference type="PRINTS" id="PR00035">
    <property type="entry name" value="HTHGNTR"/>
</dbReference>
<evidence type="ECO:0000256" key="2">
    <source>
        <dbReference type="ARBA" id="ARBA00023125"/>
    </source>
</evidence>
<dbReference type="SUPFAM" id="SSF48008">
    <property type="entry name" value="GntR ligand-binding domain-like"/>
    <property type="match status" value="1"/>
</dbReference>
<organism evidence="5 6">
    <name type="scientific">Saccharolobus shibatae</name>
    <dbReference type="NCBI Taxonomy" id="2286"/>
    <lineage>
        <taxon>Archaea</taxon>
        <taxon>Thermoproteota</taxon>
        <taxon>Thermoprotei</taxon>
        <taxon>Sulfolobales</taxon>
        <taxon>Sulfolobaceae</taxon>
        <taxon>Saccharolobus</taxon>
    </lineage>
</organism>
<keyword evidence="2" id="KW-0238">DNA-binding</keyword>
<evidence type="ECO:0000256" key="1">
    <source>
        <dbReference type="ARBA" id="ARBA00023015"/>
    </source>
</evidence>
<dbReference type="InterPro" id="IPR036390">
    <property type="entry name" value="WH_DNA-bd_sf"/>
</dbReference>
<proteinExistence type="predicted"/>
<dbReference type="PANTHER" id="PTHR43537">
    <property type="entry name" value="TRANSCRIPTIONAL REGULATOR, GNTR FAMILY"/>
    <property type="match status" value="1"/>
</dbReference>
<dbReference type="InterPro" id="IPR011711">
    <property type="entry name" value="GntR_C"/>
</dbReference>
<dbReference type="EMBL" id="CP077713">
    <property type="protein sequence ID" value="QXJ35558.1"/>
    <property type="molecule type" value="Genomic_DNA"/>
</dbReference>
<reference evidence="5 6" key="1">
    <citation type="journal article" date="2021" name="Environ. Microbiol.">
        <title>New insights into the diversity and evolution of the archaeal mobilome from three complete genomes of Saccharolobus shibatae.</title>
        <authorList>
            <person name="Medvedeva S."/>
            <person name="Brandt D."/>
            <person name="Cvirkaite-Krupovic V."/>
            <person name="Liu Y."/>
            <person name="Severinov K."/>
            <person name="Ishino S."/>
            <person name="Ishino Y."/>
            <person name="Prangishvili D."/>
            <person name="Kalinowski J."/>
            <person name="Krupovic M."/>
        </authorList>
    </citation>
    <scope>NUCLEOTIDE SEQUENCE [LARGE SCALE GENOMIC DNA]</scope>
    <source>
        <strain evidence="5 6">S38A</strain>
    </source>
</reference>
<dbReference type="AlphaFoldDB" id="A0A8F5C286"/>
<name>A0A8F5C286_9CREN</name>
<dbReference type="Gene3D" id="1.10.10.10">
    <property type="entry name" value="Winged helix-like DNA-binding domain superfamily/Winged helix DNA-binding domain"/>
    <property type="match status" value="1"/>
</dbReference>
<accession>A0A8F5C286</accession>
<dbReference type="CDD" id="cd07377">
    <property type="entry name" value="WHTH_GntR"/>
    <property type="match status" value="1"/>
</dbReference>
<dbReference type="InterPro" id="IPR036388">
    <property type="entry name" value="WH-like_DNA-bd_sf"/>
</dbReference>
<evidence type="ECO:0000313" key="6">
    <source>
        <dbReference type="Proteomes" id="UP000694036"/>
    </source>
</evidence>
<evidence type="ECO:0000313" key="5">
    <source>
        <dbReference type="EMBL" id="QXJ35558.1"/>
    </source>
</evidence>
<dbReference type="Pfam" id="PF00392">
    <property type="entry name" value="GntR"/>
    <property type="match status" value="1"/>
</dbReference>
<evidence type="ECO:0000256" key="3">
    <source>
        <dbReference type="ARBA" id="ARBA00023163"/>
    </source>
</evidence>
<dbReference type="InterPro" id="IPR000524">
    <property type="entry name" value="Tscrpt_reg_HTH_GntR"/>
</dbReference>
<keyword evidence="1" id="KW-0805">Transcription regulation</keyword>
<dbReference type="SMART" id="SM00345">
    <property type="entry name" value="HTH_GNTR"/>
    <property type="match status" value="1"/>
</dbReference>
<dbReference type="Proteomes" id="UP000694036">
    <property type="component" value="Chromosome"/>
</dbReference>
<protein>
    <submittedName>
        <fullName evidence="5">Putative transcriptional regulator</fullName>
    </submittedName>
</protein>
<dbReference type="GO" id="GO:0003677">
    <property type="term" value="F:DNA binding"/>
    <property type="evidence" value="ECO:0007669"/>
    <property type="project" value="UniProtKB-KW"/>
</dbReference>
<dbReference type="PROSITE" id="PS50949">
    <property type="entry name" value="HTH_GNTR"/>
    <property type="match status" value="1"/>
</dbReference>
<feature type="domain" description="HTH gntR-type" evidence="4">
    <location>
        <begin position="14"/>
        <end position="80"/>
    </location>
</feature>
<dbReference type="GO" id="GO:0003700">
    <property type="term" value="F:DNA-binding transcription factor activity"/>
    <property type="evidence" value="ECO:0007669"/>
    <property type="project" value="InterPro"/>
</dbReference>
<keyword evidence="3" id="KW-0804">Transcription</keyword>
<dbReference type="SMART" id="SM00895">
    <property type="entry name" value="FCD"/>
    <property type="match status" value="1"/>
</dbReference>
<dbReference type="PANTHER" id="PTHR43537:SF5">
    <property type="entry name" value="UXU OPERON TRANSCRIPTIONAL REGULATOR"/>
    <property type="match status" value="1"/>
</dbReference>
<dbReference type="SUPFAM" id="SSF46785">
    <property type="entry name" value="Winged helix' DNA-binding domain"/>
    <property type="match status" value="1"/>
</dbReference>
<dbReference type="InterPro" id="IPR008920">
    <property type="entry name" value="TF_FadR/GntR_C"/>
</dbReference>
<dbReference type="Pfam" id="PF07729">
    <property type="entry name" value="FCD"/>
    <property type="match status" value="1"/>
</dbReference>